<dbReference type="Gene3D" id="3.40.50.1000">
    <property type="entry name" value="HAD superfamily/HAD-like"/>
    <property type="match status" value="1"/>
</dbReference>
<accession>A0ABY4Y847</accession>
<dbReference type="SUPFAM" id="SSF56784">
    <property type="entry name" value="HAD-like"/>
    <property type="match status" value="1"/>
</dbReference>
<dbReference type="NCBIfam" id="TIGR01681">
    <property type="entry name" value="HAD-SF-IIIC"/>
    <property type="match status" value="1"/>
</dbReference>
<dbReference type="InterPro" id="IPR036412">
    <property type="entry name" value="HAD-like_sf"/>
</dbReference>
<reference evidence="1" key="1">
    <citation type="submission" date="2021-03" db="EMBL/GenBank/DDBJ databases">
        <title>Legionella lytica PCM 2298.</title>
        <authorList>
            <person name="Koper P."/>
        </authorList>
    </citation>
    <scope>NUCLEOTIDE SEQUENCE</scope>
    <source>
        <strain evidence="1">PCM 2298</strain>
    </source>
</reference>
<keyword evidence="2" id="KW-1185">Reference proteome</keyword>
<dbReference type="InterPro" id="IPR010037">
    <property type="entry name" value="FkbH_domain"/>
</dbReference>
<gene>
    <name evidence="1" type="ORF">J2N86_13915</name>
</gene>
<sequence length="666" mass="77508">MERHEVISAYRFILGREPENEAVIDQYCAVDSWQALRRIFVDSDEYREKNRQVEQDKDILPQTLLTDHDHLHYRVPNSLHRSLLPLKKILVLAHCGGEPLRVIGQEMGLAVEHQLLNYLFDEPPPPPSLPASEYTFQVIQPPLRSITKHLHILSLPYDDLAAHEAFFEECVIAVRKFLELGSLWGRQHGLVTFFMGLLPTQQNPMGRLLPRYDLRNIVYFVERLNMEIEACARKFPNTFYCDIDEIASTYGKKYIQSHSVSISSHAQSLVDFDFEQDQERIVPAVRATKRYTTNQSLWQLYWLELLAAYRTIMQVDVIKVIVVDLDDTLWRGIARENKLGTLEGWPIGFIEALRWAKQRGIMLAIASKNDHDWIQKNWDELTFRLIAWDDFVCHCINWEDKATNITTIAKKLNVGLENILFIDDNPREIALVQELLPMVRTAGTEPLYWRRIVLWSPEMQRAVLTTESVNKSQMMQAQLRRDVDLQKMDQTSFLENLNLSLVFNMCYSSNDIKFQRALELLNKTNQFNSTGQTFTPADCEQLFQDGWAMLCVNAEDSYTQYGLISVIWLKQNNIKQMVMSCRVFGLGIEDAILDNLIVRNSKHDYLYYQFNNTEHNHAAKTFIERHHFSEVDSGRYSRLISLPFTKPGHIHIKSAALMEASHEYVF</sequence>
<dbReference type="RefSeq" id="WP_252580072.1">
    <property type="nucleotide sequence ID" value="NZ_CP071527.1"/>
</dbReference>
<dbReference type="InterPro" id="IPR010033">
    <property type="entry name" value="HAD_SF_ppase_IIIC"/>
</dbReference>
<evidence type="ECO:0000313" key="1">
    <source>
        <dbReference type="EMBL" id="USQ13750.1"/>
    </source>
</evidence>
<dbReference type="EMBL" id="CP071527">
    <property type="protein sequence ID" value="USQ13750.1"/>
    <property type="molecule type" value="Genomic_DNA"/>
</dbReference>
<dbReference type="InterPro" id="IPR023214">
    <property type="entry name" value="HAD_sf"/>
</dbReference>
<proteinExistence type="predicted"/>
<name>A0ABY4Y847_9GAMM</name>
<protein>
    <submittedName>
        <fullName evidence="1">HAD-IIIC family phosphatase</fullName>
    </submittedName>
</protein>
<dbReference type="NCBIfam" id="TIGR01686">
    <property type="entry name" value="FkbH"/>
    <property type="match status" value="1"/>
</dbReference>
<dbReference type="Proteomes" id="UP001057474">
    <property type="component" value="Chromosome"/>
</dbReference>
<dbReference type="InterPro" id="IPR036514">
    <property type="entry name" value="SGNH_hydro_sf"/>
</dbReference>
<organism evidence="1 2">
    <name type="scientific">Legionella lytica</name>
    <dbReference type="NCBI Taxonomy" id="96232"/>
    <lineage>
        <taxon>Bacteria</taxon>
        <taxon>Pseudomonadati</taxon>
        <taxon>Pseudomonadota</taxon>
        <taxon>Gammaproteobacteria</taxon>
        <taxon>Legionellales</taxon>
        <taxon>Legionellaceae</taxon>
        <taxon>Legionella</taxon>
    </lineage>
</organism>
<dbReference type="Gene3D" id="3.40.50.1110">
    <property type="entry name" value="SGNH hydrolase"/>
    <property type="match status" value="1"/>
</dbReference>
<evidence type="ECO:0000313" key="2">
    <source>
        <dbReference type="Proteomes" id="UP001057474"/>
    </source>
</evidence>